<sequence length="56" mass="6446">MSFSILCSLCKHYKFLNTCDAFLEGIPEKILLGEMGHDKPLSNQKNDIVFEKIEKK</sequence>
<accession>A0A0F9U5N8</accession>
<dbReference type="AlphaFoldDB" id="A0A0F9U5N8"/>
<reference evidence="1" key="1">
    <citation type="journal article" date="2015" name="Nature">
        <title>Complex archaea that bridge the gap between prokaryotes and eukaryotes.</title>
        <authorList>
            <person name="Spang A."/>
            <person name="Saw J.H."/>
            <person name="Jorgensen S.L."/>
            <person name="Zaremba-Niedzwiedzka K."/>
            <person name="Martijn J."/>
            <person name="Lind A.E."/>
            <person name="van Eijk R."/>
            <person name="Schleper C."/>
            <person name="Guy L."/>
            <person name="Ettema T.J."/>
        </authorList>
    </citation>
    <scope>NUCLEOTIDE SEQUENCE</scope>
</reference>
<name>A0A0F9U5N8_9ZZZZ</name>
<gene>
    <name evidence="1" type="ORF">LCGC14_0570330</name>
</gene>
<comment type="caution">
    <text evidence="1">The sequence shown here is derived from an EMBL/GenBank/DDBJ whole genome shotgun (WGS) entry which is preliminary data.</text>
</comment>
<dbReference type="EMBL" id="LAZR01000836">
    <property type="protein sequence ID" value="KKN56621.1"/>
    <property type="molecule type" value="Genomic_DNA"/>
</dbReference>
<proteinExistence type="predicted"/>
<organism evidence="1">
    <name type="scientific">marine sediment metagenome</name>
    <dbReference type="NCBI Taxonomy" id="412755"/>
    <lineage>
        <taxon>unclassified sequences</taxon>
        <taxon>metagenomes</taxon>
        <taxon>ecological metagenomes</taxon>
    </lineage>
</organism>
<evidence type="ECO:0000313" key="1">
    <source>
        <dbReference type="EMBL" id="KKN56621.1"/>
    </source>
</evidence>
<protein>
    <submittedName>
        <fullName evidence="1">Uncharacterized protein</fullName>
    </submittedName>
</protein>